<dbReference type="STRING" id="121224.E0VP25"/>
<dbReference type="HOGENOM" id="CLU_037990_5_0_1"/>
<sequence>MENPKMYSSANGMQKKDAKEILTEFKNKLKLNDCRRILDVGCGSGEVSAQIILPLLSKDFKELIGLDLSLNMIQFAENIYSDKKITFIQYDIAQNTDNVLDEITEKIQFSKLKKLKLNKYSEENNSSATRGNGNNNVIGSNENLQQFDIIFSFYCLHWVSDQRSAFKNMYNLLKPGGEVLLAFLVQSPIFTLYRALSKTKIWENYMQDVEEFIPFYQDSMYPVENFKEILSSSGFLTVTLDCKEKNYVFDSYSSIKDAISAVNPFLSRMPASLREDFLNECLNKAKILKLVTPNNNQYSVTYKLLIAHIKKPEF</sequence>
<keyword evidence="3" id="KW-1185">Reference proteome</keyword>
<evidence type="ECO:0000313" key="2">
    <source>
        <dbReference type="EnsemblMetazoa" id="PHUM350920-PA"/>
    </source>
</evidence>
<evidence type="ECO:0000313" key="1">
    <source>
        <dbReference type="EMBL" id="EEB15131.1"/>
    </source>
</evidence>
<dbReference type="EnsemblMetazoa" id="PHUM350920-RA">
    <property type="protein sequence ID" value="PHUM350920-PA"/>
    <property type="gene ID" value="PHUM350920"/>
</dbReference>
<reference evidence="1" key="1">
    <citation type="submission" date="2007-04" db="EMBL/GenBank/DDBJ databases">
        <title>Annotation of Pediculus humanus corporis strain USDA.</title>
        <authorList>
            <person name="Kirkness E."/>
            <person name="Hannick L."/>
            <person name="Hass B."/>
            <person name="Bruggner R."/>
            <person name="Lawson D."/>
            <person name="Bidwell S."/>
            <person name="Joardar V."/>
            <person name="Caler E."/>
            <person name="Walenz B."/>
            <person name="Inman J."/>
            <person name="Schobel S."/>
            <person name="Galinsky K."/>
            <person name="Amedeo P."/>
            <person name="Strausberg R."/>
        </authorList>
    </citation>
    <scope>NUCLEOTIDE SEQUENCE</scope>
    <source>
        <strain evidence="1">USDA</strain>
    </source>
</reference>
<dbReference type="InParanoid" id="E0VP25"/>
<keyword evidence="1" id="KW-0808">Transferase</keyword>
<reference evidence="2" key="3">
    <citation type="submission" date="2021-02" db="UniProtKB">
        <authorList>
            <consortium name="EnsemblMetazoa"/>
        </authorList>
    </citation>
    <scope>IDENTIFICATION</scope>
    <source>
        <strain evidence="2">USDA</strain>
    </source>
</reference>
<evidence type="ECO:0000313" key="3">
    <source>
        <dbReference type="Proteomes" id="UP000009046"/>
    </source>
</evidence>
<dbReference type="CTD" id="8231956"/>
<gene>
    <name evidence="2" type="primary">8231956</name>
    <name evidence="1" type="ORF">Phum_PHUM350920</name>
</gene>
<dbReference type="GO" id="GO:0008168">
    <property type="term" value="F:methyltransferase activity"/>
    <property type="evidence" value="ECO:0007669"/>
    <property type="project" value="UniProtKB-KW"/>
</dbReference>
<dbReference type="PANTHER" id="PTHR43861:SF1">
    <property type="entry name" value="TRANS-ACONITATE 2-METHYLTRANSFERASE"/>
    <property type="match status" value="1"/>
</dbReference>
<dbReference type="RefSeq" id="XP_002427869.1">
    <property type="nucleotide sequence ID" value="XM_002427824.1"/>
</dbReference>
<dbReference type="SUPFAM" id="SSF53335">
    <property type="entry name" value="S-adenosyl-L-methionine-dependent methyltransferases"/>
    <property type="match status" value="1"/>
</dbReference>
<dbReference type="AlphaFoldDB" id="E0VP25"/>
<dbReference type="eggNOG" id="ENOG502S1MZ">
    <property type="taxonomic scope" value="Eukaryota"/>
</dbReference>
<dbReference type="GO" id="GO:0032259">
    <property type="term" value="P:methylation"/>
    <property type="evidence" value="ECO:0007669"/>
    <property type="project" value="UniProtKB-KW"/>
</dbReference>
<dbReference type="InterPro" id="IPR029063">
    <property type="entry name" value="SAM-dependent_MTases_sf"/>
</dbReference>
<dbReference type="KEGG" id="phu:Phum_PHUM350920"/>
<dbReference type="FunCoup" id="E0VP25">
    <property type="interactions" value="11"/>
</dbReference>
<accession>E0VP25</accession>
<dbReference type="OMA" id="IQHNVEI"/>
<organism>
    <name type="scientific">Pediculus humanus subsp. corporis</name>
    <name type="common">Body louse</name>
    <dbReference type="NCBI Taxonomy" id="121224"/>
    <lineage>
        <taxon>Eukaryota</taxon>
        <taxon>Metazoa</taxon>
        <taxon>Ecdysozoa</taxon>
        <taxon>Arthropoda</taxon>
        <taxon>Hexapoda</taxon>
        <taxon>Insecta</taxon>
        <taxon>Pterygota</taxon>
        <taxon>Neoptera</taxon>
        <taxon>Paraneoptera</taxon>
        <taxon>Psocodea</taxon>
        <taxon>Troctomorpha</taxon>
        <taxon>Phthiraptera</taxon>
        <taxon>Anoplura</taxon>
        <taxon>Pediculidae</taxon>
        <taxon>Pediculus</taxon>
    </lineage>
</organism>
<name>E0VP25_PEDHC</name>
<dbReference type="OrthoDB" id="66144at2759"/>
<dbReference type="PANTHER" id="PTHR43861">
    <property type="entry name" value="TRANS-ACONITATE 2-METHYLTRANSFERASE-RELATED"/>
    <property type="match status" value="1"/>
</dbReference>
<dbReference type="Proteomes" id="UP000009046">
    <property type="component" value="Unassembled WGS sequence"/>
</dbReference>
<protein>
    <submittedName>
        <fullName evidence="1">Phosphoethanolamine N-methyltransferase, putative</fullName>
    </submittedName>
</protein>
<proteinExistence type="predicted"/>
<reference evidence="1" key="2">
    <citation type="submission" date="2007-04" db="EMBL/GenBank/DDBJ databases">
        <title>The genome of the human body louse.</title>
        <authorList>
            <consortium name="The Human Body Louse Genome Consortium"/>
            <person name="Kirkness E."/>
            <person name="Walenz B."/>
            <person name="Hass B."/>
            <person name="Bruggner R."/>
            <person name="Strausberg R."/>
        </authorList>
    </citation>
    <scope>NUCLEOTIDE SEQUENCE</scope>
    <source>
        <strain evidence="1">USDA</strain>
    </source>
</reference>
<dbReference type="GeneID" id="8231956"/>
<dbReference type="Gene3D" id="3.40.50.150">
    <property type="entry name" value="Vaccinia Virus protein VP39"/>
    <property type="match status" value="1"/>
</dbReference>
<dbReference type="CDD" id="cd02440">
    <property type="entry name" value="AdoMet_MTases"/>
    <property type="match status" value="1"/>
</dbReference>
<dbReference type="EMBL" id="AAZO01004081">
    <property type="status" value="NOT_ANNOTATED_CDS"/>
    <property type="molecule type" value="Genomic_DNA"/>
</dbReference>
<dbReference type="Pfam" id="PF13489">
    <property type="entry name" value="Methyltransf_23"/>
    <property type="match status" value="1"/>
</dbReference>
<dbReference type="EMBL" id="DS235354">
    <property type="protein sequence ID" value="EEB15131.1"/>
    <property type="molecule type" value="Genomic_DNA"/>
</dbReference>
<dbReference type="VEuPathDB" id="VectorBase:PHUM350920"/>
<keyword evidence="1" id="KW-0489">Methyltransferase</keyword>